<sequence>MKLNKLTIAITLIAGSSIFAAVAFNGSQMEPVKKAPESTLSSHVQPEPSNVSPESGDLPSSQSQIHTKEQGSKTEQASEKEALSKLPQVSIINVTSGEYQAEVVGHGEVKSRNELMFSAEVSGRVESVSSLFETGQVVNKGDVIARIDDTSYLQAVSLAKSNVAQAKLNLLEEQRQGEQAKSEWEHSGLSGEPDSPLVLRKPQLAQVTAALENAQLELKKARQDLEKTQVKAPFDALVVTRDIQPGSYVQPGTQVATLYSIDEVEVTVPLSESQWKNLPSLDNQQLQSTSWPVTLESSDGAHQWQGNVERVEQHLSQDTRQRSLIVVVENPLEQVDDLYPGMFVKTVISGKALDQLWQLPASALSQQGDVWVVNSQGLLAKSSAQAQFEINGLIYIDPNSLDFDLNTSTKAVVHVVKRPLSSFQVGMKVMAKVEG</sequence>
<feature type="chain" id="PRO_5046869408" evidence="3">
    <location>
        <begin position="21"/>
        <end position="435"/>
    </location>
</feature>
<feature type="signal peptide" evidence="3">
    <location>
        <begin position="1"/>
        <end position="20"/>
    </location>
</feature>
<dbReference type="Proteomes" id="UP001570417">
    <property type="component" value="Unassembled WGS sequence"/>
</dbReference>
<comment type="similarity">
    <text evidence="1">Belongs to the membrane fusion protein (MFP) (TC 8.A.1) family.</text>
</comment>
<proteinExistence type="inferred from homology"/>
<dbReference type="Gene3D" id="2.40.30.170">
    <property type="match status" value="1"/>
</dbReference>
<keyword evidence="3" id="KW-0732">Signal</keyword>
<feature type="domain" description="CzcB-like barrel-sandwich hybrid" evidence="4">
    <location>
        <begin position="118"/>
        <end position="257"/>
    </location>
</feature>
<protein>
    <submittedName>
        <fullName evidence="5">Efflux RND transporter periplasmic adaptor subunit</fullName>
    </submittedName>
</protein>
<dbReference type="RefSeq" id="WP_372265498.1">
    <property type="nucleotide sequence ID" value="NZ_JBFRUW010000018.1"/>
</dbReference>
<feature type="compositionally biased region" description="Polar residues" evidence="2">
    <location>
        <begin position="38"/>
        <end position="65"/>
    </location>
</feature>
<name>A0ABV4N9Q8_9VIBR</name>
<evidence type="ECO:0000256" key="1">
    <source>
        <dbReference type="ARBA" id="ARBA00009477"/>
    </source>
</evidence>
<comment type="caution">
    <text evidence="5">The sequence shown here is derived from an EMBL/GenBank/DDBJ whole genome shotgun (WGS) entry which is preliminary data.</text>
</comment>
<dbReference type="InterPro" id="IPR006143">
    <property type="entry name" value="RND_pump_MFP"/>
</dbReference>
<dbReference type="EMBL" id="JBFRUW010000018">
    <property type="protein sequence ID" value="MFA0567993.1"/>
    <property type="molecule type" value="Genomic_DNA"/>
</dbReference>
<evidence type="ECO:0000313" key="6">
    <source>
        <dbReference type="Proteomes" id="UP001570417"/>
    </source>
</evidence>
<evidence type="ECO:0000256" key="3">
    <source>
        <dbReference type="SAM" id="SignalP"/>
    </source>
</evidence>
<evidence type="ECO:0000259" key="4">
    <source>
        <dbReference type="Pfam" id="PF25973"/>
    </source>
</evidence>
<dbReference type="SUPFAM" id="SSF111369">
    <property type="entry name" value="HlyD-like secretion proteins"/>
    <property type="match status" value="1"/>
</dbReference>
<evidence type="ECO:0000313" key="5">
    <source>
        <dbReference type="EMBL" id="MFA0567993.1"/>
    </source>
</evidence>
<feature type="compositionally biased region" description="Basic and acidic residues" evidence="2">
    <location>
        <begin position="66"/>
        <end position="80"/>
    </location>
</feature>
<dbReference type="InterPro" id="IPR058647">
    <property type="entry name" value="BSH_CzcB-like"/>
</dbReference>
<organism evidence="5 6">
    <name type="scientific">Vibrio gallaecicus</name>
    <dbReference type="NCBI Taxonomy" id="552386"/>
    <lineage>
        <taxon>Bacteria</taxon>
        <taxon>Pseudomonadati</taxon>
        <taxon>Pseudomonadota</taxon>
        <taxon>Gammaproteobacteria</taxon>
        <taxon>Vibrionales</taxon>
        <taxon>Vibrionaceae</taxon>
        <taxon>Vibrio</taxon>
    </lineage>
</organism>
<feature type="compositionally biased region" description="Basic and acidic residues" evidence="2">
    <location>
        <begin position="177"/>
        <end position="186"/>
    </location>
</feature>
<feature type="region of interest" description="Disordered" evidence="2">
    <location>
        <begin position="33"/>
        <end position="80"/>
    </location>
</feature>
<reference evidence="5 6" key="1">
    <citation type="journal article" date="2024" name="ISME J.">
        <title>Tailless and filamentous prophages are predominant in marine Vibrio.</title>
        <authorList>
            <person name="Steensen K."/>
            <person name="Seneca J."/>
            <person name="Bartlau N."/>
            <person name="Yu X.A."/>
            <person name="Hussain F.A."/>
            <person name="Polz M.F."/>
        </authorList>
    </citation>
    <scope>NUCLEOTIDE SEQUENCE [LARGE SCALE GENOMIC DNA]</scope>
    <source>
        <strain evidence="5 6">10N.222.51.A1</strain>
    </source>
</reference>
<dbReference type="NCBIfam" id="TIGR01730">
    <property type="entry name" value="RND_mfp"/>
    <property type="match status" value="1"/>
</dbReference>
<dbReference type="Pfam" id="PF25973">
    <property type="entry name" value="BSH_CzcB"/>
    <property type="match status" value="1"/>
</dbReference>
<feature type="region of interest" description="Disordered" evidence="2">
    <location>
        <begin position="177"/>
        <end position="197"/>
    </location>
</feature>
<keyword evidence="6" id="KW-1185">Reference proteome</keyword>
<accession>A0ABV4N9Q8</accession>
<evidence type="ECO:0000256" key="2">
    <source>
        <dbReference type="SAM" id="MobiDB-lite"/>
    </source>
</evidence>
<dbReference type="Gene3D" id="2.40.50.100">
    <property type="match status" value="2"/>
</dbReference>
<gene>
    <name evidence="5" type="ORF">AB4566_06865</name>
</gene>
<dbReference type="PANTHER" id="PTHR30469">
    <property type="entry name" value="MULTIDRUG RESISTANCE PROTEIN MDTA"/>
    <property type="match status" value="1"/>
</dbReference>